<evidence type="ECO:0000256" key="1">
    <source>
        <dbReference type="SAM" id="MobiDB-lite"/>
    </source>
</evidence>
<accession>A0A834VX37</accession>
<keyword evidence="3" id="KW-1185">Reference proteome</keyword>
<dbReference type="Proteomes" id="UP000634136">
    <property type="component" value="Unassembled WGS sequence"/>
</dbReference>
<evidence type="ECO:0000313" key="2">
    <source>
        <dbReference type="EMBL" id="KAF7801078.1"/>
    </source>
</evidence>
<proteinExistence type="predicted"/>
<organism evidence="2 3">
    <name type="scientific">Senna tora</name>
    <dbReference type="NCBI Taxonomy" id="362788"/>
    <lineage>
        <taxon>Eukaryota</taxon>
        <taxon>Viridiplantae</taxon>
        <taxon>Streptophyta</taxon>
        <taxon>Embryophyta</taxon>
        <taxon>Tracheophyta</taxon>
        <taxon>Spermatophyta</taxon>
        <taxon>Magnoliopsida</taxon>
        <taxon>eudicotyledons</taxon>
        <taxon>Gunneridae</taxon>
        <taxon>Pentapetalae</taxon>
        <taxon>rosids</taxon>
        <taxon>fabids</taxon>
        <taxon>Fabales</taxon>
        <taxon>Fabaceae</taxon>
        <taxon>Caesalpinioideae</taxon>
        <taxon>Cassia clade</taxon>
        <taxon>Senna</taxon>
    </lineage>
</organism>
<comment type="caution">
    <text evidence="2">The sequence shown here is derived from an EMBL/GenBank/DDBJ whole genome shotgun (WGS) entry which is preliminary data.</text>
</comment>
<gene>
    <name evidence="2" type="ORF">G2W53_044412</name>
</gene>
<sequence length="66" mass="7247">MVATGKEPSLPELFLKTHKKKDTGEFDDKRSAQVVVRTKTSRGGTGAENENSSCLTVRKDPTNIKI</sequence>
<dbReference type="AlphaFoldDB" id="A0A834VX37"/>
<dbReference type="EMBL" id="JAAIUW010000033">
    <property type="protein sequence ID" value="KAF7801078.1"/>
    <property type="molecule type" value="Genomic_DNA"/>
</dbReference>
<evidence type="ECO:0000313" key="3">
    <source>
        <dbReference type="Proteomes" id="UP000634136"/>
    </source>
</evidence>
<protein>
    <submittedName>
        <fullName evidence="2">Uncharacterized protein</fullName>
    </submittedName>
</protein>
<name>A0A834VX37_9FABA</name>
<reference evidence="2" key="1">
    <citation type="submission" date="2020-09" db="EMBL/GenBank/DDBJ databases">
        <title>Genome-Enabled Discovery of Anthraquinone Biosynthesis in Senna tora.</title>
        <authorList>
            <person name="Kang S.-H."/>
            <person name="Pandey R.P."/>
            <person name="Lee C.-M."/>
            <person name="Sim J.-S."/>
            <person name="Jeong J.-T."/>
            <person name="Choi B.-S."/>
            <person name="Jung M."/>
            <person name="Ginzburg D."/>
            <person name="Zhao K."/>
            <person name="Won S.Y."/>
            <person name="Oh T.-J."/>
            <person name="Yu Y."/>
            <person name="Kim N.-H."/>
            <person name="Lee O.R."/>
            <person name="Lee T.-H."/>
            <person name="Bashyal P."/>
            <person name="Kim T.-S."/>
            <person name="Lee W.-H."/>
            <person name="Kawkins C."/>
            <person name="Kim C.-K."/>
            <person name="Kim J.S."/>
            <person name="Ahn B.O."/>
            <person name="Rhee S.Y."/>
            <person name="Sohng J.K."/>
        </authorList>
    </citation>
    <scope>NUCLEOTIDE SEQUENCE</scope>
    <source>
        <tissue evidence="2">Leaf</tissue>
    </source>
</reference>
<feature type="region of interest" description="Disordered" evidence="1">
    <location>
        <begin position="28"/>
        <end position="53"/>
    </location>
</feature>